<feature type="transmembrane region" description="Helical" evidence="8">
    <location>
        <begin position="26"/>
        <end position="51"/>
    </location>
</feature>
<feature type="transmembrane region" description="Helical" evidence="8">
    <location>
        <begin position="172"/>
        <end position="191"/>
    </location>
</feature>
<evidence type="ECO:0000256" key="5">
    <source>
        <dbReference type="ARBA" id="ARBA00022692"/>
    </source>
</evidence>
<keyword evidence="5 8" id="KW-0812">Transmembrane</keyword>
<reference evidence="9" key="1">
    <citation type="submission" date="2019-11" db="EMBL/GenBank/DDBJ databases">
        <authorList>
            <person name="Feng L."/>
        </authorList>
    </citation>
    <scope>NUCLEOTIDE SEQUENCE</scope>
    <source>
        <strain evidence="9">CramosumLFYP8</strain>
    </source>
</reference>
<keyword evidence="7 8" id="KW-0472">Membrane</keyword>
<feature type="transmembrane region" description="Helical" evidence="8">
    <location>
        <begin position="147"/>
        <end position="166"/>
    </location>
</feature>
<dbReference type="InterPro" id="IPR011701">
    <property type="entry name" value="MFS"/>
</dbReference>
<name>A0A6N2XV19_9FIRM</name>
<feature type="transmembrane region" description="Helical" evidence="8">
    <location>
        <begin position="375"/>
        <end position="394"/>
    </location>
</feature>
<protein>
    <submittedName>
        <fullName evidence="9">Putative 3-phenylpropionic acid transporter</fullName>
    </submittedName>
</protein>
<organism evidence="9">
    <name type="scientific">Thomasclavelia ramosa</name>
    <dbReference type="NCBI Taxonomy" id="1547"/>
    <lineage>
        <taxon>Bacteria</taxon>
        <taxon>Bacillati</taxon>
        <taxon>Bacillota</taxon>
        <taxon>Erysipelotrichia</taxon>
        <taxon>Erysipelotrichales</taxon>
        <taxon>Coprobacillaceae</taxon>
        <taxon>Thomasclavelia</taxon>
    </lineage>
</organism>
<keyword evidence="2" id="KW-0813">Transport</keyword>
<dbReference type="Gene3D" id="1.20.1250.20">
    <property type="entry name" value="MFS general substrate transporter like domains"/>
    <property type="match status" value="2"/>
</dbReference>
<feature type="transmembrane region" description="Helical" evidence="8">
    <location>
        <begin position="253"/>
        <end position="274"/>
    </location>
</feature>
<feature type="transmembrane region" description="Helical" evidence="8">
    <location>
        <begin position="286"/>
        <end position="307"/>
    </location>
</feature>
<evidence type="ECO:0000256" key="6">
    <source>
        <dbReference type="ARBA" id="ARBA00022989"/>
    </source>
</evidence>
<evidence type="ECO:0000256" key="4">
    <source>
        <dbReference type="ARBA" id="ARBA00022519"/>
    </source>
</evidence>
<keyword evidence="3" id="KW-1003">Cell membrane</keyword>
<feature type="transmembrane region" description="Helical" evidence="8">
    <location>
        <begin position="103"/>
        <end position="126"/>
    </location>
</feature>
<feature type="transmembrane region" description="Helical" evidence="8">
    <location>
        <begin position="63"/>
        <end position="83"/>
    </location>
</feature>
<evidence type="ECO:0000256" key="8">
    <source>
        <dbReference type="SAM" id="Phobius"/>
    </source>
</evidence>
<keyword evidence="6 8" id="KW-1133">Transmembrane helix</keyword>
<dbReference type="RefSeq" id="WP_156634993.1">
    <property type="nucleotide sequence ID" value="NZ_CACRTL010000003.1"/>
</dbReference>
<dbReference type="GO" id="GO:0022857">
    <property type="term" value="F:transmembrane transporter activity"/>
    <property type="evidence" value="ECO:0007669"/>
    <property type="project" value="InterPro"/>
</dbReference>
<evidence type="ECO:0000256" key="2">
    <source>
        <dbReference type="ARBA" id="ARBA00022448"/>
    </source>
</evidence>
<sequence>MEKEVSVKFNNRSVFTQLLDRFKNSYLSYFLMYNFYYLSWALFSSFISVYLLDKGFKPSDVSLVVSTSFLASMIFQPLIGILSDKLSLKLVNTILFGLAGLGGIYFVNANSLIELIIGYSFVLTLINGTNPIMERIATTSPYQYGRIRIWGTIGYALGSQIAGLIYDFISPPAIFVTFVFTMMISIIGLLGTKSDMTVEKKDENESQASGFIKAILTNKKFIYYLLISAIFFGVTNMGHTFTPAYFQSEGLDISIVSVIVSLAVICEAPIVLFSNKFMDKIDNKKLLIIAFSMVIVLYSIYAFNLWIPLQVIATFVVKHPSGMLFIMINLKVVNTLVDAKYQITALSLVQTFRNLSSVIFQNIGGQILNVTSYQNMFLCALGFIFVGLVMTFLFKIPTGNDRKLFN</sequence>
<evidence type="ECO:0000313" key="9">
    <source>
        <dbReference type="EMBL" id="VYT57972.1"/>
    </source>
</evidence>
<keyword evidence="4" id="KW-0997">Cell inner membrane</keyword>
<dbReference type="PANTHER" id="PTHR23522">
    <property type="entry name" value="BLL5896 PROTEIN"/>
    <property type="match status" value="1"/>
</dbReference>
<evidence type="ECO:0000256" key="1">
    <source>
        <dbReference type="ARBA" id="ARBA00004429"/>
    </source>
</evidence>
<dbReference type="AlphaFoldDB" id="A0A6N2XV19"/>
<accession>A0A6N2XV19</accession>
<evidence type="ECO:0000256" key="3">
    <source>
        <dbReference type="ARBA" id="ARBA00022475"/>
    </source>
</evidence>
<dbReference type="Pfam" id="PF07690">
    <property type="entry name" value="MFS_1"/>
    <property type="match status" value="1"/>
</dbReference>
<dbReference type="GO" id="GO:0005886">
    <property type="term" value="C:plasma membrane"/>
    <property type="evidence" value="ECO:0007669"/>
    <property type="project" value="UniProtKB-SubCell"/>
</dbReference>
<dbReference type="PANTHER" id="PTHR23522:SF10">
    <property type="entry name" value="3-PHENYLPROPIONIC ACID TRANSPORTER-RELATED"/>
    <property type="match status" value="1"/>
</dbReference>
<dbReference type="InterPro" id="IPR036259">
    <property type="entry name" value="MFS_trans_sf"/>
</dbReference>
<evidence type="ECO:0000256" key="7">
    <source>
        <dbReference type="ARBA" id="ARBA00023136"/>
    </source>
</evidence>
<dbReference type="SUPFAM" id="SSF103473">
    <property type="entry name" value="MFS general substrate transporter"/>
    <property type="match status" value="1"/>
</dbReference>
<feature type="transmembrane region" description="Helical" evidence="8">
    <location>
        <begin position="221"/>
        <end position="241"/>
    </location>
</feature>
<proteinExistence type="predicted"/>
<dbReference type="EMBL" id="CACRTL010000003">
    <property type="protein sequence ID" value="VYT57972.1"/>
    <property type="molecule type" value="Genomic_DNA"/>
</dbReference>
<gene>
    <name evidence="9" type="primary">hcaT_2</name>
    <name evidence="9" type="ORF">CRLFYP8_00595</name>
</gene>
<comment type="subcellular location">
    <subcellularLocation>
        <location evidence="1">Cell inner membrane</location>
        <topology evidence="1">Multi-pass membrane protein</topology>
    </subcellularLocation>
</comment>